<organism evidence="2 3">
    <name type="scientific">Kitasatospora cineracea</name>
    <dbReference type="NCBI Taxonomy" id="88074"/>
    <lineage>
        <taxon>Bacteria</taxon>
        <taxon>Bacillati</taxon>
        <taxon>Actinomycetota</taxon>
        <taxon>Actinomycetes</taxon>
        <taxon>Kitasatosporales</taxon>
        <taxon>Streptomycetaceae</taxon>
        <taxon>Kitasatospora</taxon>
    </lineage>
</organism>
<feature type="region of interest" description="Disordered" evidence="1">
    <location>
        <begin position="675"/>
        <end position="718"/>
    </location>
</feature>
<evidence type="ECO:0000313" key="3">
    <source>
        <dbReference type="Proteomes" id="UP000266906"/>
    </source>
</evidence>
<dbReference type="Gene3D" id="2.170.16.10">
    <property type="entry name" value="Hedgehog/Intein (Hint) domain"/>
    <property type="match status" value="1"/>
</dbReference>
<feature type="compositionally biased region" description="Low complexity" evidence="1">
    <location>
        <begin position="2107"/>
        <end position="2118"/>
    </location>
</feature>
<dbReference type="EMBL" id="RKQG01000001">
    <property type="protein sequence ID" value="RPE33463.1"/>
    <property type="molecule type" value="Genomic_DNA"/>
</dbReference>
<feature type="compositionally biased region" description="Low complexity" evidence="1">
    <location>
        <begin position="1123"/>
        <end position="1138"/>
    </location>
</feature>
<dbReference type="PROSITE" id="PS50818">
    <property type="entry name" value="INTEIN_C_TER"/>
    <property type="match status" value="1"/>
</dbReference>
<feature type="compositionally biased region" description="Low complexity" evidence="1">
    <location>
        <begin position="678"/>
        <end position="690"/>
    </location>
</feature>
<comment type="caution">
    <text evidence="2">The sequence shown here is derived from an EMBL/GenBank/DDBJ whole genome shotgun (WGS) entry which is preliminary data.</text>
</comment>
<feature type="compositionally biased region" description="Low complexity" evidence="1">
    <location>
        <begin position="2470"/>
        <end position="2481"/>
    </location>
</feature>
<name>A0A3N4RJC9_9ACTN</name>
<protein>
    <submittedName>
        <fullName evidence="2">Intein</fullName>
    </submittedName>
</protein>
<dbReference type="InterPro" id="IPR036844">
    <property type="entry name" value="Hint_dom_sf"/>
</dbReference>
<reference evidence="2 3" key="1">
    <citation type="submission" date="2018-11" db="EMBL/GenBank/DDBJ databases">
        <title>Sequencing the genomes of 1000 actinobacteria strains.</title>
        <authorList>
            <person name="Klenk H.-P."/>
        </authorList>
    </citation>
    <scope>NUCLEOTIDE SEQUENCE [LARGE SCALE GENOMIC DNA]</scope>
    <source>
        <strain evidence="2 3">DSM 44781</strain>
    </source>
</reference>
<feature type="region of interest" description="Disordered" evidence="1">
    <location>
        <begin position="1084"/>
        <end position="1138"/>
    </location>
</feature>
<dbReference type="SUPFAM" id="SSF89372">
    <property type="entry name" value="Fucose-specific lectin"/>
    <property type="match status" value="2"/>
</dbReference>
<dbReference type="SUPFAM" id="SSF51294">
    <property type="entry name" value="Hedgehog/intein (Hint) domain"/>
    <property type="match status" value="1"/>
</dbReference>
<dbReference type="NCBIfam" id="TIGR01443">
    <property type="entry name" value="intein_Cterm"/>
    <property type="match status" value="1"/>
</dbReference>
<feature type="compositionally biased region" description="Low complexity" evidence="1">
    <location>
        <begin position="1527"/>
        <end position="1544"/>
    </location>
</feature>
<accession>A0A3N4RJC9</accession>
<evidence type="ECO:0000256" key="1">
    <source>
        <dbReference type="SAM" id="MobiDB-lite"/>
    </source>
</evidence>
<keyword evidence="3" id="KW-1185">Reference proteome</keyword>
<evidence type="ECO:0000313" key="2">
    <source>
        <dbReference type="EMBL" id="RPE33463.1"/>
    </source>
</evidence>
<feature type="region of interest" description="Disordered" evidence="1">
    <location>
        <begin position="2470"/>
        <end position="2525"/>
    </location>
</feature>
<feature type="region of interest" description="Disordered" evidence="1">
    <location>
        <begin position="93"/>
        <end position="112"/>
    </location>
</feature>
<dbReference type="InterPro" id="IPR030934">
    <property type="entry name" value="Intein_C"/>
</dbReference>
<feature type="region of interest" description="Disordered" evidence="1">
    <location>
        <begin position="2041"/>
        <end position="2122"/>
    </location>
</feature>
<feature type="compositionally biased region" description="Basic and acidic residues" evidence="1">
    <location>
        <begin position="1084"/>
        <end position="1105"/>
    </location>
</feature>
<proteinExistence type="predicted"/>
<dbReference type="Pfam" id="PF07591">
    <property type="entry name" value="PT-HINT"/>
    <property type="match status" value="1"/>
</dbReference>
<dbReference type="RefSeq" id="WP_123817787.1">
    <property type="nucleotide sequence ID" value="NZ_RKQG01000001.1"/>
</dbReference>
<gene>
    <name evidence="2" type="ORF">EDD38_1753</name>
</gene>
<sequence>MAASLVSTTIGAAHAVPRTGADATPSQSGQPDLQTRLDALKDAESFRRDTAILANTMHAGGPAMKSAAGAMLADGRYGPWPAWELVLGSQSADNVRPATDGSAEPTRSAGLDQGVDPVVQSAQATLPNGHLHVGMLTRDGKLYDQVRFPNGDWSGPMLVNGDAHNVGFAEATLPNGELHFALLSDDGTVRDFSFQPGDYPSTYMFGMFATFNTADWLFGALPGKVKGIALAGLPNNDLHLELLTADGKLFTGVRHSGKWADPVPADSGTVPSTAVSALATADGEVRLELLGADHKVRERVRRTDGTHTAATLVDDSGTARAVSATAVPGALPHAATLTADGTVADFALRTDGGWTRSAATAPHATALSLGALKTGELQLDVSADDGRLWTTGRTAGGGWSRPYVVDGAFGRTKDVQLAAAANGDLDILSLADDGTVWLRVNRKAENSWQNTVSGNTQVDGSGHARAIAVASAANGDVHALVLADDNTVRDTVGHPDGSWDAPVAVDTSGTARAVTAVGTPNGEVHLGTLKTDGSVQDTVRAADGSWAAPRALTAPHAKGLAAAATPNGEAHLVVLADDGKVWDALRHADGNWDGAVLVDGQTESRQVAAAGAPDNTLHLIELRTDGSARGDYRKPDGGWVLSGKQYGYIDPHTTSVSTAVQGDGNLHVNQLMAPANPSSAQEDASAADAAGNTRSLRDSGLGRVADGYATTGGTEKKPAYDTDITDYMSANGVRARDNVALQQLPAPPKAAQPALAKVDAIVAEMIAANGGSDPYGIYTLLGAQAKNGSADDVRRFIQYHGTPAVAPAKGTPEFRVEVEALKARWASGDVTNPQDWQNVLVEAEETASAEWVAEQAAQAGPRAAVLTAETRALAALQSGTEAMHQALGYGWAAGRILRWQANPDKRTYQAGPHTDAQVAADLATIKELVAAQAVTARKAADDAKAAADQVAPATAEGDRIADAAGVPRGRGMTYAVQSGQVTRASAAAALATANALDTAVAAIDATAADSATLLANAQAQAAAARAQFQRQSAQDSAARAAELAAAAKAGADAAAAAAANVATAKTQAVQAQADATAANDRAKTAADSAAAERKNAADAKTDADTQRAGARTALSDALEKSKTSSAKRAAAQSASSDATAKLAAAKDAADRAAVARTTAVVAQQQKDAAQAQAQALAAAAVAAQGTDSAADAQDRATAAAAAATQAATAADQAAAQAQTATDAAVGARKAATESAAASARATAWSADADANALLAYSAATVAEANAATAIAKAQTAAGNATKAAGDAEQAAQAAMTAAAKVMAAVQAVDQAVDAAATAAGQAYAAGRAADAARAAAAAVTAPADQAIALGAPFAVTDSSAGLANLASQGALTLAQQQVAAADAAAAQAAKAAADAQAAAQAATGDGKLAAQAAAEAADSAARAAGSADTAQKSAAQAAADATEAKAAATSAAAADAQARAQAQSASAAATAAAADSQAAAAAATAGEKDATAAAATAAQADADAKSARSAADQAATKATAAEQSATTAQADATAAEQSATTAQEQLRRDEAALAAQAAAARAAAQTQHDLDARVLAMQQQAAVRVGRANLAYLLRVGGVASKTLAAVRLAGPGQPNPSLFMDQGVWDAWSADVKTAQDAATGMYSRTSDRQNTVWKYFTYDFSNSEPVYDTAVTKQLDPGYVHERIGRVAGYGGNADVPQASPAAQERVAQILKEKIAAGDPYGWWKILLDNPQLRGSADDVRRFIQYNGYPTVAPAKGTAEFRLEVESLKTRWASGDPTNPWDPNQVMVEVEEDASAEWEAEYAAQAQQRTDIANAEVKALTALQSSAVAMHDALGNAWVAKNLMDAQADPNSSWNGFIKDWPTTMGGNFSPDGGPISLTDDLAAVKKTVDDLSATATANAADAAAADTAASAAVASAGRVAAAGGLPAGRGLSYAVESAQVVKAAAAATQATSLAMRTAVAATNATVADSGALLANASAQAHAARAAFLRATAQDDAQKAAADAVAAQDKADAAAAAAAIAAHDKAVIVPLEASSKDAQNRAHEAAVTAEQERANAASARQTAETQRGVAAAANADAQAKKDAATASEAAAKGEADRAAEDDRTAQLAEQNAAAARARAEDARKASDAARAKSAAADAAAAAASGTSAADDAEAAAKAAKLDARAASLAADQANTDANNARDAATASRAAATVSTAAAAKSSAAAKVADAAAATSSANAAQGDALAAEAIEQAGVAQRNAEAADTLAKQAAQEAADAKAAADGAKQEADGAVSDAATASGQAYAASQQAEIARDTANAVAAPADQAIELGISFAATDATAGLSVAVADTSKTLAEQEAAVADFRASEAAAFAAAAKDAADRATGDAKLAAQAAADAAASAASASRSAADALKSAAQAAADAKDVKAVSERLDAINAQTQYEAWNADRSATFAKQEAEAADAAATAGERDAGAAREAATTARYAATTANQWASDAQSSADSAKEAADSAQADADETAKIEEGLSRLVQNPPAPTTPAADPDIPGLVVEPVDLKQEGQATGNCDIGATLGHCNLPVDIHITGTNMLYLVTCALPNAPAGQCIQTGQYTKDFITSLPIDVRTHQVLDINVWEFDKNFVKSFGYSMVSDYVGCYKDFDLTSKDCMWAIGSLVVPAALKGVFKGASTLRAALAIGDMVGAEAAMNILTQAAKTAVIDALTLRRLRQALTFTRLKNLVKSCFTPDHSFPAGTPVLMADGSTKPIEQVRTGDVVADAAPGGAPERHRVENTFVTYSDTQFTDLTVSTPDGPRTVTGTQNHPYLDLTRDDFVDAARLGVGDRLQSADGTTVTVLGVRNYISAMVTYDLTVERLHTYYVLAGGVPLLVHNCELALGWQEFEGKPSLDPWAESLGFSTLSQMPEDAWAMAARKAIISDTTTLHVNTTGFDDFLEAAQRGLATKEDEGWATDKEMSYIARALKNGQRSWESIKWYRPNGSGGMEEFFPEKPDLSKLKGDLEPVRGGVLPYCECYE</sequence>
<dbReference type="Proteomes" id="UP000266906">
    <property type="component" value="Unassembled WGS sequence"/>
</dbReference>
<feature type="compositionally biased region" description="Basic and acidic residues" evidence="1">
    <location>
        <begin position="2093"/>
        <end position="2106"/>
    </location>
</feature>
<feature type="region of interest" description="Disordered" evidence="1">
    <location>
        <begin position="1527"/>
        <end position="1547"/>
    </location>
</feature>
<dbReference type="CDD" id="cd00081">
    <property type="entry name" value="Hint"/>
    <property type="match status" value="1"/>
</dbReference>